<organism evidence="10 11">
    <name type="scientific">Agrilactobacillus yilanensis</name>
    <dbReference type="NCBI Taxonomy" id="2485997"/>
    <lineage>
        <taxon>Bacteria</taxon>
        <taxon>Bacillati</taxon>
        <taxon>Bacillota</taxon>
        <taxon>Bacilli</taxon>
        <taxon>Lactobacillales</taxon>
        <taxon>Lactobacillaceae</taxon>
        <taxon>Agrilactobacillus</taxon>
    </lineage>
</organism>
<feature type="domain" description="ABC transmembrane type-2" evidence="9">
    <location>
        <begin position="35"/>
        <end position="261"/>
    </location>
</feature>
<gene>
    <name evidence="10" type="ORF">ACFQ5M_03035</name>
</gene>
<dbReference type="PANTHER" id="PTHR30413">
    <property type="entry name" value="INNER MEMBRANE TRANSPORT PERMEASE"/>
    <property type="match status" value="1"/>
</dbReference>
<feature type="transmembrane region" description="Helical" evidence="8">
    <location>
        <begin position="241"/>
        <end position="259"/>
    </location>
</feature>
<feature type="transmembrane region" description="Helical" evidence="8">
    <location>
        <begin position="149"/>
        <end position="175"/>
    </location>
</feature>
<evidence type="ECO:0000313" key="10">
    <source>
        <dbReference type="EMBL" id="MFD1671068.1"/>
    </source>
</evidence>
<dbReference type="Proteomes" id="UP001597267">
    <property type="component" value="Unassembled WGS sequence"/>
</dbReference>
<evidence type="ECO:0000259" key="9">
    <source>
        <dbReference type="PROSITE" id="PS51012"/>
    </source>
</evidence>
<feature type="transmembrane region" description="Helical" evidence="8">
    <location>
        <begin position="105"/>
        <end position="137"/>
    </location>
</feature>
<dbReference type="Pfam" id="PF01061">
    <property type="entry name" value="ABC2_membrane"/>
    <property type="match status" value="1"/>
</dbReference>
<evidence type="ECO:0000256" key="8">
    <source>
        <dbReference type="RuleBase" id="RU361157"/>
    </source>
</evidence>
<keyword evidence="3 8" id="KW-0813">Transport</keyword>
<comment type="similarity">
    <text evidence="2 8">Belongs to the ABC-2 integral membrane protein family.</text>
</comment>
<feature type="transmembrane region" description="Helical" evidence="8">
    <location>
        <begin position="37"/>
        <end position="59"/>
    </location>
</feature>
<dbReference type="RefSeq" id="WP_125714970.1">
    <property type="nucleotide sequence ID" value="NZ_JBHTOP010000004.1"/>
</dbReference>
<evidence type="ECO:0000256" key="5">
    <source>
        <dbReference type="ARBA" id="ARBA00022692"/>
    </source>
</evidence>
<comment type="caution">
    <text evidence="10">The sequence shown here is derived from an EMBL/GenBank/DDBJ whole genome shotgun (WGS) entry which is preliminary data.</text>
</comment>
<evidence type="ECO:0000256" key="6">
    <source>
        <dbReference type="ARBA" id="ARBA00022989"/>
    </source>
</evidence>
<dbReference type="PROSITE" id="PS51012">
    <property type="entry name" value="ABC_TM2"/>
    <property type="match status" value="1"/>
</dbReference>
<sequence length="269" mass="31361">MIEIKTIMKAQIAHFGLILRLAHYDERATYQNHYLGLFWQFLNPLIQVGLYYLIFGLGFYNGKKVAGVAFIIWLLIGLTCWLYMNATILGATTSIVRQLPFVSKLNFPVSILPTVILIGRLINFGAMLGLTVLIMVSQGIYPTVMWLQLGYYFVCMLSFLFSLNLLSATITVLIRDYQIALQSVMRVLFYLSGVVWDLNSTYFPAWLKRIFTLNPLTYIIEGFRNSLLSRHWFWQDGQQMVFFWTFVMLLLLIGTQLYFKFRPRFMDLI</sequence>
<reference evidence="11" key="1">
    <citation type="journal article" date="2019" name="Int. J. Syst. Evol. Microbiol.">
        <title>The Global Catalogue of Microorganisms (GCM) 10K type strain sequencing project: providing services to taxonomists for standard genome sequencing and annotation.</title>
        <authorList>
            <consortium name="The Broad Institute Genomics Platform"/>
            <consortium name="The Broad Institute Genome Sequencing Center for Infectious Disease"/>
            <person name="Wu L."/>
            <person name="Ma J."/>
        </authorList>
    </citation>
    <scope>NUCLEOTIDE SEQUENCE [LARGE SCALE GENOMIC DNA]</scope>
    <source>
        <strain evidence="11">CCM 8896</strain>
    </source>
</reference>
<proteinExistence type="inferred from homology"/>
<name>A0ABW4J554_9LACO</name>
<evidence type="ECO:0000256" key="1">
    <source>
        <dbReference type="ARBA" id="ARBA00004651"/>
    </source>
</evidence>
<keyword evidence="4 8" id="KW-1003">Cell membrane</keyword>
<dbReference type="PANTHER" id="PTHR30413:SF10">
    <property type="entry name" value="CAPSULE POLYSACCHARIDE EXPORT INNER-MEMBRANE PROTEIN CTRC"/>
    <property type="match status" value="1"/>
</dbReference>
<accession>A0ABW4J554</accession>
<dbReference type="InterPro" id="IPR013525">
    <property type="entry name" value="ABC2_TM"/>
</dbReference>
<evidence type="ECO:0000256" key="3">
    <source>
        <dbReference type="ARBA" id="ARBA00022448"/>
    </source>
</evidence>
<feature type="transmembrane region" description="Helical" evidence="8">
    <location>
        <begin position="187"/>
        <end position="207"/>
    </location>
</feature>
<evidence type="ECO:0000313" key="11">
    <source>
        <dbReference type="Proteomes" id="UP001597267"/>
    </source>
</evidence>
<dbReference type="EMBL" id="JBHTOP010000004">
    <property type="protein sequence ID" value="MFD1671068.1"/>
    <property type="molecule type" value="Genomic_DNA"/>
</dbReference>
<feature type="transmembrane region" description="Helical" evidence="8">
    <location>
        <begin position="65"/>
        <end position="84"/>
    </location>
</feature>
<comment type="subcellular location">
    <subcellularLocation>
        <location evidence="1 8">Cell membrane</location>
        <topology evidence="1 8">Multi-pass membrane protein</topology>
    </subcellularLocation>
</comment>
<evidence type="ECO:0000256" key="7">
    <source>
        <dbReference type="ARBA" id="ARBA00023136"/>
    </source>
</evidence>
<keyword evidence="5 8" id="KW-0812">Transmembrane</keyword>
<keyword evidence="11" id="KW-1185">Reference proteome</keyword>
<keyword evidence="7 8" id="KW-0472">Membrane</keyword>
<evidence type="ECO:0000256" key="4">
    <source>
        <dbReference type="ARBA" id="ARBA00022475"/>
    </source>
</evidence>
<dbReference type="InterPro" id="IPR047817">
    <property type="entry name" value="ABC2_TM_bact-type"/>
</dbReference>
<protein>
    <recommendedName>
        <fullName evidence="8">Transport permease protein</fullName>
    </recommendedName>
</protein>
<evidence type="ECO:0000256" key="2">
    <source>
        <dbReference type="ARBA" id="ARBA00007783"/>
    </source>
</evidence>
<keyword evidence="6 8" id="KW-1133">Transmembrane helix</keyword>